<evidence type="ECO:0008006" key="3">
    <source>
        <dbReference type="Google" id="ProtNLM"/>
    </source>
</evidence>
<dbReference type="RefSeq" id="WP_058032279.1">
    <property type="nucleotide sequence ID" value="NZ_CP013188.1"/>
</dbReference>
<dbReference type="OrthoDB" id="4510475at2"/>
<accession>A0A0S2K7N1</accession>
<dbReference type="PATRIC" id="fig|161398.10.peg.4048"/>
<proteinExistence type="predicted"/>
<gene>
    <name evidence="1" type="ORF">PP2015_3955</name>
</gene>
<evidence type="ECO:0000313" key="1">
    <source>
        <dbReference type="EMBL" id="ALO44423.1"/>
    </source>
</evidence>
<evidence type="ECO:0000313" key="2">
    <source>
        <dbReference type="Proteomes" id="UP000061457"/>
    </source>
</evidence>
<dbReference type="InterPro" id="IPR025234">
    <property type="entry name" value="YjzH-like"/>
</dbReference>
<dbReference type="Pfam" id="PF13783">
    <property type="entry name" value="DUF4177"/>
    <property type="match status" value="1"/>
</dbReference>
<sequence>MKREYKTVHFGYQSLFSSKIDAQALQDDLNSLGNNGWELVELEFNMGSLGNNTAAIAILKRPK</sequence>
<dbReference type="KEGG" id="pphe:PP2015_3955"/>
<protein>
    <recommendedName>
        <fullName evidence="3">DUF4177 domain-containing protein</fullName>
    </recommendedName>
</protein>
<reference evidence="1 2" key="1">
    <citation type="submission" date="2015-11" db="EMBL/GenBank/DDBJ databases">
        <authorList>
            <person name="Zhang Y."/>
            <person name="Guo Z."/>
        </authorList>
    </citation>
    <scope>NUCLEOTIDE SEQUENCE [LARGE SCALE GENOMIC DNA]</scope>
    <source>
        <strain evidence="1 2">KCTC 12086</strain>
    </source>
</reference>
<dbReference type="EMBL" id="CP013188">
    <property type="protein sequence ID" value="ALO44423.1"/>
    <property type="molecule type" value="Genomic_DNA"/>
</dbReference>
<dbReference type="STRING" id="161398.PP2015_3955"/>
<keyword evidence="2" id="KW-1185">Reference proteome</keyword>
<name>A0A0S2K7N1_9GAMM</name>
<dbReference type="AlphaFoldDB" id="A0A0S2K7N1"/>
<dbReference type="Proteomes" id="UP000061457">
    <property type="component" value="Chromosome II"/>
</dbReference>
<organism evidence="1 2">
    <name type="scientific">Pseudoalteromonas phenolica</name>
    <dbReference type="NCBI Taxonomy" id="161398"/>
    <lineage>
        <taxon>Bacteria</taxon>
        <taxon>Pseudomonadati</taxon>
        <taxon>Pseudomonadota</taxon>
        <taxon>Gammaproteobacteria</taxon>
        <taxon>Alteromonadales</taxon>
        <taxon>Pseudoalteromonadaceae</taxon>
        <taxon>Pseudoalteromonas</taxon>
    </lineage>
</organism>